<feature type="compositionally biased region" description="Basic and acidic residues" evidence="12">
    <location>
        <begin position="27"/>
        <end position="40"/>
    </location>
</feature>
<dbReference type="GO" id="GO:0006754">
    <property type="term" value="P:ATP biosynthetic process"/>
    <property type="evidence" value="ECO:0007669"/>
    <property type="project" value="UniProtKB-KW"/>
</dbReference>
<feature type="region of interest" description="Disordered" evidence="12">
    <location>
        <begin position="113"/>
        <end position="141"/>
    </location>
</feature>
<proteinExistence type="inferred from homology"/>
<dbReference type="EMBL" id="CAUOFW020005942">
    <property type="protein sequence ID" value="CAK9172166.1"/>
    <property type="molecule type" value="Genomic_DNA"/>
</dbReference>
<keyword evidence="8" id="KW-0139">CF(1)</keyword>
<dbReference type="PANTHER" id="PTHR11693">
    <property type="entry name" value="ATP SYNTHASE GAMMA CHAIN"/>
    <property type="match status" value="1"/>
</dbReference>
<keyword evidence="6" id="KW-0406">Ion transport</keyword>
<keyword evidence="7" id="KW-0472">Membrane</keyword>
<organism evidence="13 14">
    <name type="scientific">Ilex paraguariensis</name>
    <name type="common">yerba mate</name>
    <dbReference type="NCBI Taxonomy" id="185542"/>
    <lineage>
        <taxon>Eukaryota</taxon>
        <taxon>Viridiplantae</taxon>
        <taxon>Streptophyta</taxon>
        <taxon>Embryophyta</taxon>
        <taxon>Tracheophyta</taxon>
        <taxon>Spermatophyta</taxon>
        <taxon>Magnoliopsida</taxon>
        <taxon>eudicotyledons</taxon>
        <taxon>Gunneridae</taxon>
        <taxon>Pentapetalae</taxon>
        <taxon>asterids</taxon>
        <taxon>campanulids</taxon>
        <taxon>Aquifoliales</taxon>
        <taxon>Aquifoliaceae</taxon>
        <taxon>Ilex</taxon>
    </lineage>
</organism>
<dbReference type="Pfam" id="PF00231">
    <property type="entry name" value="ATP-synt"/>
    <property type="match status" value="1"/>
</dbReference>
<dbReference type="SUPFAM" id="SSF52943">
    <property type="entry name" value="ATP synthase (F1-ATPase), gamma subunit"/>
    <property type="match status" value="1"/>
</dbReference>
<evidence type="ECO:0000256" key="2">
    <source>
        <dbReference type="ARBA" id="ARBA00004525"/>
    </source>
</evidence>
<dbReference type="InterPro" id="IPR000131">
    <property type="entry name" value="ATP_synth_F1_gsu"/>
</dbReference>
<keyword evidence="4" id="KW-0813">Transport</keyword>
<evidence type="ECO:0000256" key="6">
    <source>
        <dbReference type="ARBA" id="ARBA00023065"/>
    </source>
</evidence>
<evidence type="ECO:0000256" key="7">
    <source>
        <dbReference type="ARBA" id="ARBA00023136"/>
    </source>
</evidence>
<comment type="subunit">
    <text evidence="11">F-type ATPases have 2 components, CF(1) - the catalytic core - and CF(0) - the membrane proton channel. CF(1) has five subunits: alpha(3), beta(3), gamma(1), delta(1), epsilon(1). CF(0) has four main subunits: a, b, b' and c.</text>
</comment>
<dbReference type="Gene3D" id="1.10.287.80">
    <property type="entry name" value="ATP synthase, gamma subunit, helix hairpin domain"/>
    <property type="match status" value="1"/>
</dbReference>
<evidence type="ECO:0000256" key="3">
    <source>
        <dbReference type="ARBA" id="ARBA00007681"/>
    </source>
</evidence>
<comment type="function">
    <text evidence="1">Produces ATP from ADP in the presence of a proton gradient across the membrane. The gamma chain is believed to be important in regulating ATPase activity and the flow of protons through the CF(0) complex.</text>
</comment>
<name>A0ABC8TTB9_9AQUA</name>
<dbReference type="AlphaFoldDB" id="A0ABC8TTB9"/>
<keyword evidence="9" id="KW-0066">ATP synthesis</keyword>
<protein>
    <recommendedName>
        <fullName evidence="10">F-ATPase gamma subunit</fullName>
    </recommendedName>
</protein>
<reference evidence="13 14" key="1">
    <citation type="submission" date="2024-02" db="EMBL/GenBank/DDBJ databases">
        <authorList>
            <person name="Vignale AGUSTIN F."/>
            <person name="Sosa J E."/>
            <person name="Modenutti C."/>
        </authorList>
    </citation>
    <scope>NUCLEOTIDE SEQUENCE [LARGE SCALE GENOMIC DNA]</scope>
</reference>
<gene>
    <name evidence="13" type="ORF">ILEXP_LOCUS41804</name>
</gene>
<evidence type="ECO:0000256" key="1">
    <source>
        <dbReference type="ARBA" id="ARBA00003456"/>
    </source>
</evidence>
<dbReference type="PANTHER" id="PTHR11693:SF41">
    <property type="entry name" value="ATP SYNTHASE GAMMA CHAIN, CHLOROPLASTIC"/>
    <property type="match status" value="1"/>
</dbReference>
<comment type="caution">
    <text evidence="13">The sequence shown here is derived from an EMBL/GenBank/DDBJ whole genome shotgun (WGS) entry which is preliminary data.</text>
</comment>
<dbReference type="InterPro" id="IPR035968">
    <property type="entry name" value="ATP_synth_F1_ATPase_gsu"/>
</dbReference>
<evidence type="ECO:0000256" key="5">
    <source>
        <dbReference type="ARBA" id="ARBA00022781"/>
    </source>
</evidence>
<feature type="compositionally biased region" description="Basic and acidic residues" evidence="12">
    <location>
        <begin position="55"/>
        <end position="78"/>
    </location>
</feature>
<evidence type="ECO:0000313" key="13">
    <source>
        <dbReference type="EMBL" id="CAK9172166.1"/>
    </source>
</evidence>
<comment type="similarity">
    <text evidence="3">Belongs to the ATPase gamma chain family.</text>
</comment>
<dbReference type="GO" id="GO:0009535">
    <property type="term" value="C:chloroplast thylakoid membrane"/>
    <property type="evidence" value="ECO:0007669"/>
    <property type="project" value="UniProtKB-SubCell"/>
</dbReference>
<evidence type="ECO:0000256" key="4">
    <source>
        <dbReference type="ARBA" id="ARBA00022448"/>
    </source>
</evidence>
<dbReference type="GO" id="GO:0045259">
    <property type="term" value="C:proton-transporting ATP synthase complex"/>
    <property type="evidence" value="ECO:0007669"/>
    <property type="project" value="UniProtKB-KW"/>
</dbReference>
<keyword evidence="5" id="KW-0375">Hydrogen ion transport</keyword>
<dbReference type="GO" id="GO:1902600">
    <property type="term" value="P:proton transmembrane transport"/>
    <property type="evidence" value="ECO:0007669"/>
    <property type="project" value="UniProtKB-KW"/>
</dbReference>
<comment type="subcellular location">
    <subcellularLocation>
        <location evidence="2">Plastid</location>
        <location evidence="2">Chloroplast thylakoid membrane</location>
        <topology evidence="2">Peripheral membrane protein</topology>
    </subcellularLocation>
</comment>
<feature type="compositionally biased region" description="Basic residues" evidence="12">
    <location>
        <begin position="41"/>
        <end position="54"/>
    </location>
</feature>
<evidence type="ECO:0000256" key="10">
    <source>
        <dbReference type="ARBA" id="ARBA00031066"/>
    </source>
</evidence>
<dbReference type="Proteomes" id="UP001642360">
    <property type="component" value="Unassembled WGS sequence"/>
</dbReference>
<accession>A0ABC8TTB9</accession>
<feature type="region of interest" description="Disordered" evidence="12">
    <location>
        <begin position="1"/>
        <end position="78"/>
    </location>
</feature>
<evidence type="ECO:0000256" key="12">
    <source>
        <dbReference type="SAM" id="MobiDB-lite"/>
    </source>
</evidence>
<evidence type="ECO:0000256" key="11">
    <source>
        <dbReference type="ARBA" id="ARBA00038805"/>
    </source>
</evidence>
<feature type="compositionally biased region" description="Pro residues" evidence="12">
    <location>
        <begin position="1"/>
        <end position="11"/>
    </location>
</feature>
<evidence type="ECO:0000313" key="14">
    <source>
        <dbReference type="Proteomes" id="UP001642360"/>
    </source>
</evidence>
<evidence type="ECO:0000256" key="8">
    <source>
        <dbReference type="ARBA" id="ARBA00023196"/>
    </source>
</evidence>
<evidence type="ECO:0000256" key="9">
    <source>
        <dbReference type="ARBA" id="ARBA00023310"/>
    </source>
</evidence>
<dbReference type="FunFam" id="1.10.287.80:FF:000003">
    <property type="entry name" value="ATP synthase gamma chain, chloroplastic"/>
    <property type="match status" value="1"/>
</dbReference>
<keyword evidence="14" id="KW-1185">Reference proteome</keyword>
<feature type="compositionally biased region" description="Polar residues" evidence="12">
    <location>
        <begin position="115"/>
        <end position="125"/>
    </location>
</feature>
<sequence>MSRCFPYPPPGYSGNRSSNEALIESIKLQREREKAKAERKKEKRREKKEKKREKKEKEKHSTCKLAHDEKDHKGEKSSVDFKREYKRTWSKDEAEQLERSGLTEEHGLSVCAYNPSASSESTQNSNKRRRNASLPDGCHRNGNIIRIRLPLQKHKEPAASATKEVLCSTSGRINLPTQQKCEIAPGARQEGSYSTSLWTDIDTHTLPLRLEKELSCSTSRRTEISTQDDSRKRPDFDDEEWLFQRKHQDTLKEKRFKASSDLSCGSSVMWPCAQHLPNADIFALPSQIEHLTMWVFSKPSLSVLLPNNNSPTSNPSRSSTVNPIHCGLHEFSECIDSIKNTHKITEAMKLVTHAKVRRAQEVVVNARPFSETLVEVLYNINAQLKIEDIDIPLTNVRPVKLALVVVTGDRGLCGGFNNAIIKKAEAQIKELKGLGVDML</sequence>